<gene>
    <name evidence="2" type="ORF">CARN5_3075</name>
</gene>
<evidence type="ECO:0000313" key="2">
    <source>
        <dbReference type="EMBL" id="CBI03526.1"/>
    </source>
</evidence>
<dbReference type="EMBL" id="CABP01000006">
    <property type="protein sequence ID" value="CBI03526.1"/>
    <property type="molecule type" value="Genomic_DNA"/>
</dbReference>
<name>E6Q8K0_9ZZZZ</name>
<feature type="compositionally biased region" description="Polar residues" evidence="1">
    <location>
        <begin position="194"/>
        <end position="211"/>
    </location>
</feature>
<proteinExistence type="predicted"/>
<dbReference type="AlphaFoldDB" id="E6Q8K0"/>
<comment type="caution">
    <text evidence="2">The sequence shown here is derived from an EMBL/GenBank/DDBJ whole genome shotgun (WGS) entry which is preliminary data.</text>
</comment>
<accession>E6Q8K0</accession>
<reference evidence="2" key="1">
    <citation type="submission" date="2009-10" db="EMBL/GenBank/DDBJ databases">
        <title>Diversity of trophic interactions inside an arsenic-rich microbial ecosystem.</title>
        <authorList>
            <person name="Bertin P.N."/>
            <person name="Heinrich-Salmeron A."/>
            <person name="Pelletier E."/>
            <person name="Goulhen-Chollet F."/>
            <person name="Arsene-Ploetze F."/>
            <person name="Gallien S."/>
            <person name="Calteau A."/>
            <person name="Vallenet D."/>
            <person name="Casiot C."/>
            <person name="Chane-Woon-Ming B."/>
            <person name="Giloteaux L."/>
            <person name="Barakat M."/>
            <person name="Bonnefoy V."/>
            <person name="Bruneel O."/>
            <person name="Chandler M."/>
            <person name="Cleiss J."/>
            <person name="Duran R."/>
            <person name="Elbaz-Poulichet F."/>
            <person name="Fonknechten N."/>
            <person name="Lauga B."/>
            <person name="Mornico D."/>
            <person name="Ortet P."/>
            <person name="Schaeffer C."/>
            <person name="Siguier P."/>
            <person name="Alexander Thil Smith A."/>
            <person name="Van Dorsselaer A."/>
            <person name="Weissenbach J."/>
            <person name="Medigue C."/>
            <person name="Le Paslier D."/>
        </authorList>
    </citation>
    <scope>NUCLEOTIDE SEQUENCE</scope>
</reference>
<organism evidence="2">
    <name type="scientific">mine drainage metagenome</name>
    <dbReference type="NCBI Taxonomy" id="410659"/>
    <lineage>
        <taxon>unclassified sequences</taxon>
        <taxon>metagenomes</taxon>
        <taxon>ecological metagenomes</taxon>
    </lineage>
</organism>
<evidence type="ECO:0000256" key="1">
    <source>
        <dbReference type="SAM" id="MobiDB-lite"/>
    </source>
</evidence>
<sequence length="211" mass="23187">MRENIYAGRRGELKLLRRNGVIDPDMLKAEDGLLLEGVFHAHLAQRALCIKAQAQRGEALILTRFGMQQQPAESVFFTQICNPEAPAEVIVTRDQRRRGGPDSFAEGLHRGLFQSRFIKPDLLTVGHDGLPITAVVVPAEFAGAGNPQLATGTLDDLAVMVGHFLTEPGRDGVGFLEKILQHRQTRGGSRELDTAQNQQRHQKPASQARSP</sequence>
<feature type="region of interest" description="Disordered" evidence="1">
    <location>
        <begin position="184"/>
        <end position="211"/>
    </location>
</feature>
<protein>
    <submittedName>
        <fullName evidence="2">Uncharacterized protein</fullName>
    </submittedName>
</protein>